<name>D8TQA4_VOLCA</name>
<proteinExistence type="predicted"/>
<keyword evidence="2" id="KW-1185">Reference proteome</keyword>
<dbReference type="InParanoid" id="D8TQA4"/>
<protein>
    <submittedName>
        <fullName evidence="1">Uncharacterized protein</fullName>
    </submittedName>
</protein>
<dbReference type="Proteomes" id="UP000001058">
    <property type="component" value="Unassembled WGS sequence"/>
</dbReference>
<sequence length="252" mass="26164">MPAAAACSEDLSLQVVLTDDRLQRLEDKQAAIQAGPTGLAIMAAGMSNSGGAAVGGLVFGEALLDSQDLQRGSISGGALGLLGSQAPPPVLLPLATPIVNASTRYTTDPCKPMMVSRQLSMRHTRRLSAMEYGTLPDSEPLVGSAGAQSQVITVAAAAVAAAAGGGGGLDAQPQEAMTACMECHFHGWCAKPCKWPGNSCMAGVQSLANGLETHVWLVCKALQMAWKLMYGWCAKPCKWPANASARFVEMYT</sequence>
<gene>
    <name evidence="1" type="ORF">VOLCADRAFT_88912</name>
</gene>
<reference evidence="1 2" key="1">
    <citation type="journal article" date="2010" name="Science">
        <title>Genomic analysis of organismal complexity in the multicellular green alga Volvox carteri.</title>
        <authorList>
            <person name="Prochnik S.E."/>
            <person name="Umen J."/>
            <person name="Nedelcu A.M."/>
            <person name="Hallmann A."/>
            <person name="Miller S.M."/>
            <person name="Nishii I."/>
            <person name="Ferris P."/>
            <person name="Kuo A."/>
            <person name="Mitros T."/>
            <person name="Fritz-Laylin L.K."/>
            <person name="Hellsten U."/>
            <person name="Chapman J."/>
            <person name="Simakov O."/>
            <person name="Rensing S.A."/>
            <person name="Terry A."/>
            <person name="Pangilinan J."/>
            <person name="Kapitonov V."/>
            <person name="Jurka J."/>
            <person name="Salamov A."/>
            <person name="Shapiro H."/>
            <person name="Schmutz J."/>
            <person name="Grimwood J."/>
            <person name="Lindquist E."/>
            <person name="Lucas S."/>
            <person name="Grigoriev I.V."/>
            <person name="Schmitt R."/>
            <person name="Kirk D."/>
            <person name="Rokhsar D.S."/>
        </authorList>
    </citation>
    <scope>NUCLEOTIDE SEQUENCE [LARGE SCALE GENOMIC DNA]</scope>
    <source>
        <strain evidence="2">f. Nagariensis / Eve</strain>
    </source>
</reference>
<dbReference type="EMBL" id="GL378331">
    <property type="protein sequence ID" value="EFJ50500.1"/>
    <property type="molecule type" value="Genomic_DNA"/>
</dbReference>
<evidence type="ECO:0000313" key="1">
    <source>
        <dbReference type="EMBL" id="EFJ50500.1"/>
    </source>
</evidence>
<organism evidence="2">
    <name type="scientific">Volvox carteri f. nagariensis</name>
    <dbReference type="NCBI Taxonomy" id="3068"/>
    <lineage>
        <taxon>Eukaryota</taxon>
        <taxon>Viridiplantae</taxon>
        <taxon>Chlorophyta</taxon>
        <taxon>core chlorophytes</taxon>
        <taxon>Chlorophyceae</taxon>
        <taxon>CS clade</taxon>
        <taxon>Chlamydomonadales</taxon>
        <taxon>Volvocaceae</taxon>
        <taxon>Volvox</taxon>
    </lineage>
</organism>
<dbReference type="GeneID" id="9625230"/>
<accession>D8TQA4</accession>
<dbReference type="RefSeq" id="XP_002948625.1">
    <property type="nucleotide sequence ID" value="XM_002948579.1"/>
</dbReference>
<evidence type="ECO:0000313" key="2">
    <source>
        <dbReference type="Proteomes" id="UP000001058"/>
    </source>
</evidence>
<dbReference type="AlphaFoldDB" id="D8TQA4"/>
<dbReference type="KEGG" id="vcn:VOLCADRAFT_88912"/>